<dbReference type="Pfam" id="PF05096">
    <property type="entry name" value="Glu_cyclase_2"/>
    <property type="match status" value="1"/>
</dbReference>
<proteinExistence type="predicted"/>
<sequence>MKIQSHIILLFVALLSSCNGTPKNVSKTEKETEVKTIEFIHSLKLKQPQRGKVFTKADTIEISIKKRKNSKAIDSVQLIVDGKTSQTLYAKPWSFSHIANEKKMGKHNFQIMAYHKDGKIGNISSYFNIKSNKVPRELTYKVVNTFPHDKKSYTQGLFYHEGYLYEGTGQYGESSLRKIDVEKGESLFDRKLERNYFGEGITYYKGKIIQLTWQSKKAFVIDAEDFSQKDFFRPPTTNGQGWGITTIDDKLVISDGSNKLTFVDPNNYGKIGEIEVYDEKGEITNLNELEYIGDKIYANVWLTDRIVVITPSTGQVECNLNLAKILTPAERRKLTEGDDVLNGIAYDSINNRLFVTGKRWPKLFEIKID</sequence>
<gene>
    <name evidence="1" type="ORF">EV201_2763</name>
</gene>
<protein>
    <submittedName>
        <fullName evidence="1">Glutamine cyclotransferase</fullName>
    </submittedName>
</protein>
<dbReference type="GO" id="GO:0016603">
    <property type="term" value="F:glutaminyl-peptide cyclotransferase activity"/>
    <property type="evidence" value="ECO:0007669"/>
    <property type="project" value="InterPro"/>
</dbReference>
<accession>A0A4Q7VBV6</accession>
<dbReference type="Gene3D" id="2.60.40.10">
    <property type="entry name" value="Immunoglobulins"/>
    <property type="match status" value="1"/>
</dbReference>
<organism evidence="1 2">
    <name type="scientific">Ancylomarina subtilis</name>
    <dbReference type="NCBI Taxonomy" id="1639035"/>
    <lineage>
        <taxon>Bacteria</taxon>
        <taxon>Pseudomonadati</taxon>
        <taxon>Bacteroidota</taxon>
        <taxon>Bacteroidia</taxon>
        <taxon>Marinilabiliales</taxon>
        <taxon>Marinifilaceae</taxon>
        <taxon>Ancylomarina</taxon>
    </lineage>
</organism>
<reference evidence="1 2" key="1">
    <citation type="submission" date="2019-02" db="EMBL/GenBank/DDBJ databases">
        <title>Genomic Encyclopedia of Type Strains, Phase IV (KMG-IV): sequencing the most valuable type-strain genomes for metagenomic binning, comparative biology and taxonomic classification.</title>
        <authorList>
            <person name="Goeker M."/>
        </authorList>
    </citation>
    <scope>NUCLEOTIDE SEQUENCE [LARGE SCALE GENOMIC DNA]</scope>
    <source>
        <strain evidence="1 2">DSM 28825</strain>
    </source>
</reference>
<dbReference type="PANTHER" id="PTHR31270">
    <property type="entry name" value="GLUTAMINYL-PEPTIDE CYCLOTRANSFERASE"/>
    <property type="match status" value="1"/>
</dbReference>
<dbReference type="EMBL" id="SHKN01000003">
    <property type="protein sequence ID" value="RZT92292.1"/>
    <property type="molecule type" value="Genomic_DNA"/>
</dbReference>
<dbReference type="Proteomes" id="UP000293562">
    <property type="component" value="Unassembled WGS sequence"/>
</dbReference>
<evidence type="ECO:0000313" key="2">
    <source>
        <dbReference type="Proteomes" id="UP000293562"/>
    </source>
</evidence>
<dbReference type="InterPro" id="IPR015943">
    <property type="entry name" value="WD40/YVTN_repeat-like_dom_sf"/>
</dbReference>
<dbReference type="OrthoDB" id="9783700at2"/>
<comment type="caution">
    <text evidence="1">The sequence shown here is derived from an EMBL/GenBank/DDBJ whole genome shotgun (WGS) entry which is preliminary data.</text>
</comment>
<keyword evidence="1" id="KW-0808">Transferase</keyword>
<dbReference type="InterPro" id="IPR007788">
    <property type="entry name" value="QCT"/>
</dbReference>
<dbReference type="SUPFAM" id="SSF63825">
    <property type="entry name" value="YWTD domain"/>
    <property type="match status" value="1"/>
</dbReference>
<dbReference type="InterPro" id="IPR013783">
    <property type="entry name" value="Ig-like_fold"/>
</dbReference>
<evidence type="ECO:0000313" key="1">
    <source>
        <dbReference type="EMBL" id="RZT92292.1"/>
    </source>
</evidence>
<dbReference type="PANTHER" id="PTHR31270:SF1">
    <property type="entry name" value="GLUTAMINYL-PEPTIDE CYCLOTRANSFERASE"/>
    <property type="match status" value="1"/>
</dbReference>
<dbReference type="RefSeq" id="WP_130308143.1">
    <property type="nucleotide sequence ID" value="NZ_SHKN01000003.1"/>
</dbReference>
<dbReference type="AlphaFoldDB" id="A0A4Q7VBV6"/>
<dbReference type="Pfam" id="PF17957">
    <property type="entry name" value="Big_7"/>
    <property type="match status" value="1"/>
</dbReference>
<name>A0A4Q7VBV6_9BACT</name>
<keyword evidence="2" id="KW-1185">Reference proteome</keyword>
<dbReference type="Gene3D" id="2.130.10.10">
    <property type="entry name" value="YVTN repeat-like/Quinoprotein amine dehydrogenase"/>
    <property type="match status" value="1"/>
</dbReference>
<dbReference type="PROSITE" id="PS51257">
    <property type="entry name" value="PROKAR_LIPOPROTEIN"/>
    <property type="match status" value="1"/>
</dbReference>